<evidence type="ECO:0000256" key="1">
    <source>
        <dbReference type="SAM" id="SignalP"/>
    </source>
</evidence>
<comment type="caution">
    <text evidence="2">The sequence shown here is derived from an EMBL/GenBank/DDBJ whole genome shotgun (WGS) entry which is preliminary data.</text>
</comment>
<evidence type="ECO:0000313" key="3">
    <source>
        <dbReference type="Proteomes" id="UP001597061"/>
    </source>
</evidence>
<feature type="signal peptide" evidence="1">
    <location>
        <begin position="1"/>
        <end position="17"/>
    </location>
</feature>
<evidence type="ECO:0008006" key="4">
    <source>
        <dbReference type="Google" id="ProtNLM"/>
    </source>
</evidence>
<dbReference type="EMBL" id="JBHTJI010000001">
    <property type="protein sequence ID" value="MFD0989751.1"/>
    <property type="molecule type" value="Genomic_DNA"/>
</dbReference>
<dbReference type="RefSeq" id="WP_379925337.1">
    <property type="nucleotide sequence ID" value="NZ_JBHTJI010000001.1"/>
</dbReference>
<reference evidence="3" key="1">
    <citation type="journal article" date="2019" name="Int. J. Syst. Evol. Microbiol.">
        <title>The Global Catalogue of Microorganisms (GCM) 10K type strain sequencing project: providing services to taxonomists for standard genome sequencing and annotation.</title>
        <authorList>
            <consortium name="The Broad Institute Genomics Platform"/>
            <consortium name="The Broad Institute Genome Sequencing Center for Infectious Disease"/>
            <person name="Wu L."/>
            <person name="Ma J."/>
        </authorList>
    </citation>
    <scope>NUCLEOTIDE SEQUENCE [LARGE SCALE GENOMIC DNA]</scope>
    <source>
        <strain evidence="3">CCUG 62414</strain>
    </source>
</reference>
<proteinExistence type="predicted"/>
<sequence length="83" mass="9224">MKKLSLILIALIIGAIAINCDSDPCDEGYTQIDNGVCVPDYVVGIEKSVELGNVFYHPKYGAITYKDGNWYNNENLILKNINN</sequence>
<gene>
    <name evidence="2" type="ORF">ACFQ1R_06565</name>
</gene>
<evidence type="ECO:0000313" key="2">
    <source>
        <dbReference type="EMBL" id="MFD0989751.1"/>
    </source>
</evidence>
<accession>A0ABW3JIV1</accession>
<name>A0ABW3JIV1_9FLAO</name>
<keyword evidence="1" id="KW-0732">Signal</keyword>
<feature type="chain" id="PRO_5047030019" description="WG repeat protein" evidence="1">
    <location>
        <begin position="18"/>
        <end position="83"/>
    </location>
</feature>
<dbReference type="Proteomes" id="UP001597061">
    <property type="component" value="Unassembled WGS sequence"/>
</dbReference>
<organism evidence="2 3">
    <name type="scientific">Mariniflexile jejuense</name>
    <dbReference type="NCBI Taxonomy" id="1173582"/>
    <lineage>
        <taxon>Bacteria</taxon>
        <taxon>Pseudomonadati</taxon>
        <taxon>Bacteroidota</taxon>
        <taxon>Flavobacteriia</taxon>
        <taxon>Flavobacteriales</taxon>
        <taxon>Flavobacteriaceae</taxon>
        <taxon>Mariniflexile</taxon>
    </lineage>
</organism>
<keyword evidence="3" id="KW-1185">Reference proteome</keyword>
<protein>
    <recommendedName>
        <fullName evidence="4">WG repeat protein</fullName>
    </recommendedName>
</protein>